<organism evidence="2 3">
    <name type="scientific">Methylotenera mobilis (strain JLW8 / ATCC BAA-1282 / DSM 17540)</name>
    <dbReference type="NCBI Taxonomy" id="583345"/>
    <lineage>
        <taxon>Bacteria</taxon>
        <taxon>Pseudomonadati</taxon>
        <taxon>Pseudomonadota</taxon>
        <taxon>Betaproteobacteria</taxon>
        <taxon>Nitrosomonadales</taxon>
        <taxon>Methylophilaceae</taxon>
        <taxon>Methylotenera</taxon>
    </lineage>
</organism>
<gene>
    <name evidence="2" type="ordered locus">Mmol_0160</name>
</gene>
<evidence type="ECO:0000313" key="3">
    <source>
        <dbReference type="Proteomes" id="UP000002742"/>
    </source>
</evidence>
<evidence type="ECO:0000313" key="2">
    <source>
        <dbReference type="EMBL" id="ACT47070.1"/>
    </source>
</evidence>
<dbReference type="STRING" id="583345.Mmol_0160"/>
<accession>C6WYU5</accession>
<reference evidence="2 3" key="2">
    <citation type="journal article" date="2011" name="J. Bacteriol.">
        <title>Genomes of three methylotrophs from a single niche uncover genetic and metabolic divergence of Methylophilaceae.</title>
        <authorList>
            <person name="Lapidus A."/>
            <person name="Clum A."/>
            <person name="Labutti K."/>
            <person name="Kaluzhnaya M.G."/>
            <person name="Lim S."/>
            <person name="Beck D.A."/>
            <person name="Glavina Del Rio T."/>
            <person name="Nolan M."/>
            <person name="Mavromatis K."/>
            <person name="Huntemann M."/>
            <person name="Lucas S."/>
            <person name="Lidstrom M.E."/>
            <person name="Ivanova N."/>
            <person name="Chistoserdova L."/>
        </authorList>
    </citation>
    <scope>NUCLEOTIDE SEQUENCE [LARGE SCALE GENOMIC DNA]</scope>
    <source>
        <strain evidence="3">JLW8 / ATCC BAA-1282 / DSM 17540</strain>
    </source>
</reference>
<dbReference type="RefSeq" id="WP_012777527.1">
    <property type="nucleotide sequence ID" value="NC_012968.1"/>
</dbReference>
<dbReference type="GO" id="GO:0005507">
    <property type="term" value="F:copper ion binding"/>
    <property type="evidence" value="ECO:0007669"/>
    <property type="project" value="TreeGrafter"/>
</dbReference>
<dbReference type="InterPro" id="IPR004323">
    <property type="entry name" value="Ion_tolerance_CutA"/>
</dbReference>
<dbReference type="HOGENOM" id="CLU_098807_3_1_4"/>
<reference evidence="3" key="1">
    <citation type="submission" date="2009-07" db="EMBL/GenBank/DDBJ databases">
        <title>Complete sequence of Methylotenera mobilis JLW8.</title>
        <authorList>
            <consortium name="US DOE Joint Genome Institute"/>
            <person name="Lucas S."/>
            <person name="Copeland A."/>
            <person name="Lapidus A."/>
            <person name="Glavina del Rio T."/>
            <person name="Tice H."/>
            <person name="Bruce D."/>
            <person name="Goodwin L."/>
            <person name="Pitluck S."/>
            <person name="LaButti K.M."/>
            <person name="Clum A."/>
            <person name="Larimer F."/>
            <person name="Land M."/>
            <person name="Hauser L."/>
            <person name="Kyrpides N."/>
            <person name="Mikhailova N."/>
            <person name="Kayluzhnaya M."/>
            <person name="Chistoserdova L."/>
        </authorList>
    </citation>
    <scope>NUCLEOTIDE SEQUENCE [LARGE SCALE GENOMIC DNA]</scope>
    <source>
        <strain evidence="3">JLW8 / ATCC BAA-1282 / DSM 17540</strain>
    </source>
</reference>
<dbReference type="EMBL" id="CP001672">
    <property type="protein sequence ID" value="ACT47070.1"/>
    <property type="molecule type" value="Genomic_DNA"/>
</dbReference>
<sequence>MSNPKNILLVLTNVPDAATANLIAETLVTQKLAACVNILSPCQSTYMWEGKLTHDHEIPVLIKTTQLQYHALQEAIIKTHPYELPEIISINVDGGLPQYLQWVSTQLSA</sequence>
<evidence type="ECO:0000256" key="1">
    <source>
        <dbReference type="ARBA" id="ARBA00010169"/>
    </source>
</evidence>
<keyword evidence="3" id="KW-1185">Reference proteome</keyword>
<dbReference type="InterPro" id="IPR015867">
    <property type="entry name" value="N-reg_PII/ATP_PRibTrfase_C"/>
</dbReference>
<dbReference type="SUPFAM" id="SSF54913">
    <property type="entry name" value="GlnB-like"/>
    <property type="match status" value="1"/>
</dbReference>
<proteinExistence type="inferred from homology"/>
<dbReference type="PANTHER" id="PTHR23419:SF8">
    <property type="entry name" value="FI09726P"/>
    <property type="match status" value="1"/>
</dbReference>
<dbReference type="Gene3D" id="3.30.70.120">
    <property type="match status" value="1"/>
</dbReference>
<dbReference type="KEGG" id="mmb:Mmol_0160"/>
<dbReference type="InterPro" id="IPR011322">
    <property type="entry name" value="N-reg_PII-like_a/b"/>
</dbReference>
<comment type="similarity">
    <text evidence="1">Belongs to the CutA family.</text>
</comment>
<dbReference type="Proteomes" id="UP000002742">
    <property type="component" value="Chromosome"/>
</dbReference>
<protein>
    <submittedName>
        <fullName evidence="2">CutA1 divalent ion tolerance protein</fullName>
    </submittedName>
</protein>
<dbReference type="AlphaFoldDB" id="C6WYU5"/>
<name>C6WYU5_METML</name>
<dbReference type="GO" id="GO:0010038">
    <property type="term" value="P:response to metal ion"/>
    <property type="evidence" value="ECO:0007669"/>
    <property type="project" value="InterPro"/>
</dbReference>
<dbReference type="PANTHER" id="PTHR23419">
    <property type="entry name" value="DIVALENT CATION TOLERANCE CUTA-RELATED"/>
    <property type="match status" value="1"/>
</dbReference>
<dbReference type="OrthoDB" id="37622at2"/>
<dbReference type="Pfam" id="PF03091">
    <property type="entry name" value="CutA1"/>
    <property type="match status" value="1"/>
</dbReference>
<dbReference type="eggNOG" id="COG1324">
    <property type="taxonomic scope" value="Bacteria"/>
</dbReference>